<feature type="domain" description="PAS" evidence="3">
    <location>
        <begin position="474"/>
        <end position="545"/>
    </location>
</feature>
<dbReference type="SMART" id="SM00091">
    <property type="entry name" value="PAS"/>
    <property type="match status" value="5"/>
</dbReference>
<keyword evidence="2" id="KW-0812">Transmembrane</keyword>
<dbReference type="SMART" id="SM00086">
    <property type="entry name" value="PAC"/>
    <property type="match status" value="4"/>
</dbReference>
<feature type="coiled-coil region" evidence="1">
    <location>
        <begin position="126"/>
        <end position="177"/>
    </location>
</feature>
<dbReference type="CDD" id="cd00130">
    <property type="entry name" value="PAS"/>
    <property type="match status" value="5"/>
</dbReference>
<dbReference type="PROSITE" id="PS50112">
    <property type="entry name" value="PAS"/>
    <property type="match status" value="3"/>
</dbReference>
<dbReference type="Proteomes" id="UP001168552">
    <property type="component" value="Unassembled WGS sequence"/>
</dbReference>
<reference evidence="5" key="1">
    <citation type="submission" date="2023-06" db="EMBL/GenBank/DDBJ databases">
        <title>Cytophagales bacterium Strain LB-30, isolated from soil.</title>
        <authorList>
            <person name="Liu B."/>
        </authorList>
    </citation>
    <scope>NUCLEOTIDE SEQUENCE</scope>
    <source>
        <strain evidence="5">LB-30</strain>
    </source>
</reference>
<accession>A0ABT8F6P6</accession>
<name>A0ABT8F6P6_9BACT</name>
<dbReference type="InterPro" id="IPR052155">
    <property type="entry name" value="Biofilm_reg_signaling"/>
</dbReference>
<dbReference type="PANTHER" id="PTHR44757">
    <property type="entry name" value="DIGUANYLATE CYCLASE DGCP"/>
    <property type="match status" value="1"/>
</dbReference>
<dbReference type="InterPro" id="IPR000014">
    <property type="entry name" value="PAS"/>
</dbReference>
<gene>
    <name evidence="5" type="ORF">QWY31_10370</name>
</gene>
<dbReference type="InterPro" id="IPR029016">
    <property type="entry name" value="GAF-like_dom_sf"/>
</dbReference>
<dbReference type="SUPFAM" id="SSF55785">
    <property type="entry name" value="PYP-like sensor domain (PAS domain)"/>
    <property type="match status" value="5"/>
</dbReference>
<dbReference type="Gene3D" id="3.30.450.40">
    <property type="match status" value="1"/>
</dbReference>
<dbReference type="Pfam" id="PF13185">
    <property type="entry name" value="GAF_2"/>
    <property type="match status" value="1"/>
</dbReference>
<dbReference type="InterPro" id="IPR013655">
    <property type="entry name" value="PAS_fold_3"/>
</dbReference>
<evidence type="ECO:0000313" key="6">
    <source>
        <dbReference type="Proteomes" id="UP001168552"/>
    </source>
</evidence>
<organism evidence="5 6">
    <name type="scientific">Shiella aurantiaca</name>
    <dbReference type="NCBI Taxonomy" id="3058365"/>
    <lineage>
        <taxon>Bacteria</taxon>
        <taxon>Pseudomonadati</taxon>
        <taxon>Bacteroidota</taxon>
        <taxon>Cytophagia</taxon>
        <taxon>Cytophagales</taxon>
        <taxon>Shiellaceae</taxon>
        <taxon>Shiella</taxon>
    </lineage>
</organism>
<keyword evidence="6" id="KW-1185">Reference proteome</keyword>
<dbReference type="Pfam" id="PF08447">
    <property type="entry name" value="PAS_3"/>
    <property type="match status" value="2"/>
</dbReference>
<keyword evidence="2" id="KW-0472">Membrane</keyword>
<feature type="domain" description="PAS" evidence="3">
    <location>
        <begin position="723"/>
        <end position="796"/>
    </location>
</feature>
<evidence type="ECO:0000256" key="2">
    <source>
        <dbReference type="SAM" id="Phobius"/>
    </source>
</evidence>
<feature type="domain" description="PAC" evidence="4">
    <location>
        <begin position="670"/>
        <end position="722"/>
    </location>
</feature>
<evidence type="ECO:0000256" key="1">
    <source>
        <dbReference type="SAM" id="Coils"/>
    </source>
</evidence>
<dbReference type="RefSeq" id="WP_320004441.1">
    <property type="nucleotide sequence ID" value="NZ_JAUHJS010000004.1"/>
</dbReference>
<dbReference type="Pfam" id="PF13426">
    <property type="entry name" value="PAS_9"/>
    <property type="match status" value="2"/>
</dbReference>
<feature type="domain" description="PAC" evidence="4">
    <location>
        <begin position="799"/>
        <end position="851"/>
    </location>
</feature>
<keyword evidence="1" id="KW-0175">Coiled coil</keyword>
<evidence type="ECO:0000313" key="5">
    <source>
        <dbReference type="EMBL" id="MDN4165909.1"/>
    </source>
</evidence>
<feature type="domain" description="PAS" evidence="3">
    <location>
        <begin position="602"/>
        <end position="641"/>
    </location>
</feature>
<dbReference type="PANTHER" id="PTHR44757:SF2">
    <property type="entry name" value="BIOFILM ARCHITECTURE MAINTENANCE PROTEIN MBAA"/>
    <property type="match status" value="1"/>
</dbReference>
<evidence type="ECO:0000259" key="4">
    <source>
        <dbReference type="PROSITE" id="PS50113"/>
    </source>
</evidence>
<feature type="coiled-coil region" evidence="1">
    <location>
        <begin position="322"/>
        <end position="356"/>
    </location>
</feature>
<feature type="domain" description="PAC" evidence="4">
    <location>
        <begin position="425"/>
        <end position="477"/>
    </location>
</feature>
<dbReference type="InterPro" id="IPR035965">
    <property type="entry name" value="PAS-like_dom_sf"/>
</dbReference>
<keyword evidence="2" id="KW-1133">Transmembrane helix</keyword>
<dbReference type="NCBIfam" id="TIGR00229">
    <property type="entry name" value="sensory_box"/>
    <property type="match status" value="4"/>
</dbReference>
<evidence type="ECO:0000259" key="3">
    <source>
        <dbReference type="PROSITE" id="PS50112"/>
    </source>
</evidence>
<dbReference type="InterPro" id="IPR001610">
    <property type="entry name" value="PAC"/>
</dbReference>
<dbReference type="SMART" id="SM00065">
    <property type="entry name" value="GAF"/>
    <property type="match status" value="1"/>
</dbReference>
<comment type="caution">
    <text evidence="5">The sequence shown here is derived from an EMBL/GenBank/DDBJ whole genome shotgun (WGS) entry which is preliminary data.</text>
</comment>
<feature type="transmembrane region" description="Helical" evidence="2">
    <location>
        <begin position="35"/>
        <end position="53"/>
    </location>
</feature>
<protein>
    <submittedName>
        <fullName evidence="5">PAS domain S-box protein</fullName>
    </submittedName>
</protein>
<dbReference type="SUPFAM" id="SSF55781">
    <property type="entry name" value="GAF domain-like"/>
    <property type="match status" value="1"/>
</dbReference>
<dbReference type="InterPro" id="IPR000700">
    <property type="entry name" value="PAS-assoc_C"/>
</dbReference>
<dbReference type="Gene3D" id="3.30.450.20">
    <property type="entry name" value="PAS domain"/>
    <property type="match status" value="4"/>
</dbReference>
<feature type="domain" description="PAC" evidence="4">
    <location>
        <begin position="548"/>
        <end position="600"/>
    </location>
</feature>
<dbReference type="EMBL" id="JAUHJS010000004">
    <property type="protein sequence ID" value="MDN4165909.1"/>
    <property type="molecule type" value="Genomic_DNA"/>
</dbReference>
<sequence length="973" mass="111100">MFRLKDVKISLALLASVLLIGALVAVPYLELPYAHLSVWLLGAALVSVVLYITQRFWHYWKTAITLTRQLLADELRDTDIPQKKGVFALLFSNIRSILYKFNEAATLIHAIGEKGQSLQMKHLDANDRLGKAIVEVQEKMNTYRAEEERRNWGIRGLANFSELLRQQDDNLQEFSAKLIAQVVKYLGANQGSFFVAKSDSEGPYLELMGAYAYDKRKYVKKRVAPGEGLIGQCMLEKDLIYLTDIPKNYIEITSGLGHALPTNIVIVPLINNEDFQGAMELATFHPLQKHELSFLQDLAKSIASSIASTKINEQTQHLLKESQALTQELQHREEEMRQSMEELSATQEEMRRKQIELDGVFGAINNSLITAEVGLDGYFLSTNEALVTLLGVSYEDVKRMSHGIMFESKEEKDACWEELLRGEAVNIDHYIVSKFNSVFWLSASYSPVLNSEGRLYKVLMLAHDITAKKEQEKEFERLSLVADNTDNSVVITNKEGLVEYVNKGFTKMTGYSLEEMQGKKPGSILQGPETNQETVQRIRERLKRSEPIYEEILNYNKKGETYWVSIAINPVKDKDGAIYKFISVQADITETKKSALDSKYKLEAISRSNAVIEFDTHGTIIDVNENFLKIVGYDLEELIGQHHSIFVSESEKISAGYQDFWEQLSEGNFIQGEFTRIQKDGKKICLRGVYNPIYDIHGKPYKIVKFATDITREKALKAETEKQEAELKSHMEAINKTIASVEFSMNGHISSANEIYLSITGYSSSDLQGKHYNDIIPKEEVEKPQNQLMWQSLQEGQFFSGEYKQIDSEGRELWLNGTFNPIFNEEGKPYKVMLFAQFTTKEKEKQNELNGLVSAFKGILPIIEFSEEGVFKNANDLYFQESGFKRLELRQKSFQELIVPKSSQFTFEKVISKCAEQGFCEQMITLKTQNGENKYFKTRFSVSYTLEHRVSKIILILVEQQKLESKKENLTLN</sequence>
<dbReference type="InterPro" id="IPR003018">
    <property type="entry name" value="GAF"/>
</dbReference>
<dbReference type="PROSITE" id="PS50113">
    <property type="entry name" value="PAC"/>
    <property type="match status" value="4"/>
</dbReference>
<proteinExistence type="predicted"/>